<protein>
    <submittedName>
        <fullName evidence="8">Zinc finger BED domain-containing protein DAYSLEEPER</fullName>
    </submittedName>
</protein>
<keyword evidence="3" id="KW-0863">Zinc-finger</keyword>
<dbReference type="SUPFAM" id="SSF53098">
    <property type="entry name" value="Ribonuclease H-like"/>
    <property type="match status" value="1"/>
</dbReference>
<evidence type="ECO:0000256" key="2">
    <source>
        <dbReference type="ARBA" id="ARBA00022723"/>
    </source>
</evidence>
<evidence type="ECO:0000259" key="7">
    <source>
        <dbReference type="Pfam" id="PF04937"/>
    </source>
</evidence>
<gene>
    <name evidence="8" type="ORF">Fcan01_16193</name>
</gene>
<dbReference type="EMBL" id="LNIX01000011">
    <property type="protein sequence ID" value="OXA48541.1"/>
    <property type="molecule type" value="Genomic_DNA"/>
</dbReference>
<feature type="compositionally biased region" description="Basic residues" evidence="6">
    <location>
        <begin position="123"/>
        <end position="135"/>
    </location>
</feature>
<proteinExistence type="predicted"/>
<dbReference type="PANTHER" id="PTHR46481">
    <property type="entry name" value="ZINC FINGER BED DOMAIN-CONTAINING PROTEIN 4"/>
    <property type="match status" value="1"/>
</dbReference>
<evidence type="ECO:0000256" key="6">
    <source>
        <dbReference type="SAM" id="MobiDB-lite"/>
    </source>
</evidence>
<feature type="compositionally biased region" description="Basic and acidic residues" evidence="6">
    <location>
        <begin position="74"/>
        <end position="84"/>
    </location>
</feature>
<dbReference type="InterPro" id="IPR007021">
    <property type="entry name" value="DUF659"/>
</dbReference>
<evidence type="ECO:0000313" key="8">
    <source>
        <dbReference type="EMBL" id="OXA48541.1"/>
    </source>
</evidence>
<dbReference type="Pfam" id="PF04937">
    <property type="entry name" value="DUF659"/>
    <property type="match status" value="1"/>
</dbReference>
<evidence type="ECO:0000313" key="9">
    <source>
        <dbReference type="Proteomes" id="UP000198287"/>
    </source>
</evidence>
<dbReference type="OrthoDB" id="6777440at2759"/>
<evidence type="ECO:0000256" key="5">
    <source>
        <dbReference type="ARBA" id="ARBA00023242"/>
    </source>
</evidence>
<evidence type="ECO:0000256" key="1">
    <source>
        <dbReference type="ARBA" id="ARBA00004123"/>
    </source>
</evidence>
<comment type="caution">
    <text evidence="8">The sequence shown here is derived from an EMBL/GenBank/DDBJ whole genome shotgun (WGS) entry which is preliminary data.</text>
</comment>
<keyword evidence="4" id="KW-0862">Zinc</keyword>
<name>A0A226DV20_FOLCA</name>
<feature type="region of interest" description="Disordered" evidence="6">
    <location>
        <begin position="111"/>
        <end position="138"/>
    </location>
</feature>
<keyword evidence="2" id="KW-0479">Metal-binding</keyword>
<dbReference type="PANTHER" id="PTHR46481:SF10">
    <property type="entry name" value="ZINC FINGER BED DOMAIN-CONTAINING PROTEIN 39"/>
    <property type="match status" value="1"/>
</dbReference>
<sequence length="799" mass="89764">MPRKRKISSNDKLTASQIVEVLEESQNVDEQGPLEIDDTIDILPISQFTLGLVSPDQTIQSGVDEDLEDVGNVNKDDSTDKEIPSDSSYQPASFLQQEKIDPDHPAIEISDDEETADEPSLPKKSKPASVKKKGGKQKDDVWGCFSTTKLNNKISASCKKCGETFEWAKVERLKKRLHVCNKQTDTPVNQQIPSTHQNDMPFFLHDSENPSLSTEVKTQQKLPALFTKLTNEIDKIDMQVARFVYACNLPFSIVDHPEFVKLTHLLKPSYKPPTAKTIGGSLLDRVYSEISEKSKLTAKSKFATLMQDGWSAIQQSHIISHCINVEATESIYVNAVTTKTETKDAKYCAQLAIEAIEIAEEKFECHIGAVITDNCATMLSTRRNIEELRPGIWTYGCNTHYLNLVGKEVVSIDMLKKVKEVQHFFRDKQYSRETLKISDGLQPVLPCETRWNTQFYCLQNFIKNHSKYLDIIKHPKCGVNKEISATLTDLCFYKSVETVMEAMLPIVDAISKLQHESATVSYAVHHWINIKDNCGLEGVAGCKFFERMESALTPVVCAAYLLDPYYRGEGLPNNFREKGQTWLGDKNPLYVSAQIKLALNDDKFYDARLMKKEILRGDISLSGAQWWEHMGVLLGTKLPIGFSKLASELMLLPASTSPMERCFSTMGSIMTETRNRIGIEKASCPKTPTTPTTPKTLTTPKTQFDQVYNQKMESQYQWVHHGGHLGGPCSSKSGDTFETPNILIDMEGSCSFKSQIQMDSTRNNGIHIMRLSATIPTRPTYLPPELRGLANSKKHDGFD</sequence>
<feature type="domain" description="DUF659" evidence="7">
    <location>
        <begin position="273"/>
        <end position="418"/>
    </location>
</feature>
<dbReference type="GO" id="GO:0008270">
    <property type="term" value="F:zinc ion binding"/>
    <property type="evidence" value="ECO:0007669"/>
    <property type="project" value="UniProtKB-KW"/>
</dbReference>
<dbReference type="Proteomes" id="UP000198287">
    <property type="component" value="Unassembled WGS sequence"/>
</dbReference>
<evidence type="ECO:0000256" key="3">
    <source>
        <dbReference type="ARBA" id="ARBA00022771"/>
    </source>
</evidence>
<reference evidence="8 9" key="1">
    <citation type="submission" date="2015-12" db="EMBL/GenBank/DDBJ databases">
        <title>The genome of Folsomia candida.</title>
        <authorList>
            <person name="Faddeeva A."/>
            <person name="Derks M.F."/>
            <person name="Anvar Y."/>
            <person name="Smit S."/>
            <person name="Van Straalen N."/>
            <person name="Roelofs D."/>
        </authorList>
    </citation>
    <scope>NUCLEOTIDE SEQUENCE [LARGE SCALE GENOMIC DNA]</scope>
    <source>
        <strain evidence="8 9">VU population</strain>
        <tissue evidence="8">Whole body</tissue>
    </source>
</reference>
<keyword evidence="5" id="KW-0539">Nucleus</keyword>
<feature type="region of interest" description="Disordered" evidence="6">
    <location>
        <begin position="62"/>
        <end position="90"/>
    </location>
</feature>
<dbReference type="AlphaFoldDB" id="A0A226DV20"/>
<evidence type="ECO:0000256" key="4">
    <source>
        <dbReference type="ARBA" id="ARBA00022833"/>
    </source>
</evidence>
<keyword evidence="9" id="KW-1185">Reference proteome</keyword>
<comment type="subcellular location">
    <subcellularLocation>
        <location evidence="1">Nucleus</location>
    </subcellularLocation>
</comment>
<dbReference type="InterPro" id="IPR052035">
    <property type="entry name" value="ZnF_BED_domain_contain"/>
</dbReference>
<organism evidence="8 9">
    <name type="scientific">Folsomia candida</name>
    <name type="common">Springtail</name>
    <dbReference type="NCBI Taxonomy" id="158441"/>
    <lineage>
        <taxon>Eukaryota</taxon>
        <taxon>Metazoa</taxon>
        <taxon>Ecdysozoa</taxon>
        <taxon>Arthropoda</taxon>
        <taxon>Hexapoda</taxon>
        <taxon>Collembola</taxon>
        <taxon>Entomobryomorpha</taxon>
        <taxon>Isotomoidea</taxon>
        <taxon>Isotomidae</taxon>
        <taxon>Proisotominae</taxon>
        <taxon>Folsomia</taxon>
    </lineage>
</organism>
<dbReference type="InterPro" id="IPR012337">
    <property type="entry name" value="RNaseH-like_sf"/>
</dbReference>
<accession>A0A226DV20</accession>
<dbReference type="STRING" id="158441.A0A226DV20"/>
<dbReference type="GO" id="GO:0005634">
    <property type="term" value="C:nucleus"/>
    <property type="evidence" value="ECO:0007669"/>
    <property type="project" value="UniProtKB-SubCell"/>
</dbReference>